<gene>
    <name evidence="1" type="ORF">PENSTE_c011G04494</name>
</gene>
<sequence length="142" mass="15565">MVFATDSEETRQQRAVIGSLLRNCGIIGPGDWVLTLHVSGHLYRALDLMAETMEGSGATVLCAGSAMEQDDIFETLVEYRVNVIAGDSGQVMQLSRYISSFPEEQKKQLLVNKVIYTSEPMTPGHAVRIVYIVVTALPMSSI</sequence>
<dbReference type="InterPro" id="IPR042099">
    <property type="entry name" value="ANL_N_sf"/>
</dbReference>
<reference evidence="2" key="1">
    <citation type="journal article" date="2017" name="Nat. Microbiol.">
        <title>Global analysis of biosynthetic gene clusters reveals vast potential of secondary metabolite production in Penicillium species.</title>
        <authorList>
            <person name="Nielsen J.C."/>
            <person name="Grijseels S."/>
            <person name="Prigent S."/>
            <person name="Ji B."/>
            <person name="Dainat J."/>
            <person name="Nielsen K.F."/>
            <person name="Frisvad J.C."/>
            <person name="Workman M."/>
            <person name="Nielsen J."/>
        </authorList>
    </citation>
    <scope>NUCLEOTIDE SEQUENCE [LARGE SCALE GENOMIC DNA]</scope>
    <source>
        <strain evidence="2">IBT 24891</strain>
    </source>
</reference>
<accession>A0A1V6T7F7</accession>
<dbReference type="PANTHER" id="PTHR43845:SF1">
    <property type="entry name" value="BLR5969 PROTEIN"/>
    <property type="match status" value="1"/>
</dbReference>
<evidence type="ECO:0000313" key="1">
    <source>
        <dbReference type="EMBL" id="OQE21829.1"/>
    </source>
</evidence>
<name>A0A1V6T7F7_9EURO</name>
<dbReference type="EMBL" id="MLKD01000011">
    <property type="protein sequence ID" value="OQE21829.1"/>
    <property type="molecule type" value="Genomic_DNA"/>
</dbReference>
<protein>
    <recommendedName>
        <fullName evidence="3">AMP-dependent synthetase/ligase domain-containing protein</fullName>
    </recommendedName>
</protein>
<dbReference type="Proteomes" id="UP000191285">
    <property type="component" value="Unassembled WGS sequence"/>
</dbReference>
<organism evidence="1 2">
    <name type="scientific">Penicillium steckii</name>
    <dbReference type="NCBI Taxonomy" id="303698"/>
    <lineage>
        <taxon>Eukaryota</taxon>
        <taxon>Fungi</taxon>
        <taxon>Dikarya</taxon>
        <taxon>Ascomycota</taxon>
        <taxon>Pezizomycotina</taxon>
        <taxon>Eurotiomycetes</taxon>
        <taxon>Eurotiomycetidae</taxon>
        <taxon>Eurotiales</taxon>
        <taxon>Aspergillaceae</taxon>
        <taxon>Penicillium</taxon>
    </lineage>
</organism>
<evidence type="ECO:0008006" key="3">
    <source>
        <dbReference type="Google" id="ProtNLM"/>
    </source>
</evidence>
<dbReference type="Gene3D" id="3.40.50.12780">
    <property type="entry name" value="N-terminal domain of ligase-like"/>
    <property type="match status" value="1"/>
</dbReference>
<proteinExistence type="predicted"/>
<dbReference type="AlphaFoldDB" id="A0A1V6T7F7"/>
<keyword evidence="2" id="KW-1185">Reference proteome</keyword>
<evidence type="ECO:0000313" key="2">
    <source>
        <dbReference type="Proteomes" id="UP000191285"/>
    </source>
</evidence>
<comment type="caution">
    <text evidence="1">The sequence shown here is derived from an EMBL/GenBank/DDBJ whole genome shotgun (WGS) entry which is preliminary data.</text>
</comment>
<dbReference type="OrthoDB" id="10047078at2759"/>
<dbReference type="PANTHER" id="PTHR43845">
    <property type="entry name" value="BLR5969 PROTEIN"/>
    <property type="match status" value="1"/>
</dbReference>